<feature type="region of interest" description="Disordered" evidence="1">
    <location>
        <begin position="169"/>
        <end position="202"/>
    </location>
</feature>
<keyword evidence="3" id="KW-1185">Reference proteome</keyword>
<dbReference type="PANTHER" id="PTHR47344">
    <property type="entry name" value="RING ZINC FINGER PROTEIN-RELATED"/>
    <property type="match status" value="1"/>
</dbReference>
<dbReference type="PANTHER" id="PTHR47344:SF1">
    <property type="entry name" value="RING ZINC FINGER PROTEIN-RELATED"/>
    <property type="match status" value="1"/>
</dbReference>
<sequence length="218" mass="23728">MKDNEVLRALKASKQTKYPKRSLNGVDPALNDTCTPQDTTKEPDIHLGKTKRLRVPENINDSVPQPTKRASNDTSNLSKNLHKTSEHNGFPWHDCKDDDVVFLYESGHIAKDSSTPVYNPQEAAADFFFSNGLLDATNRHPSKWCKKGQNKAASGDLIAVGADGRAGTTKVLKSPNLPSLNSRGSSNSAKSRKLGAKASSLQSQGSLQINHFFSKVGQ</sequence>
<feature type="compositionally biased region" description="Polar residues" evidence="1">
    <location>
        <begin position="176"/>
        <end position="189"/>
    </location>
</feature>
<reference evidence="2" key="1">
    <citation type="submission" date="2022-06" db="EMBL/GenBank/DDBJ databases">
        <title>Uncovering the hologenomic basis of an extraordinary plant invasion.</title>
        <authorList>
            <person name="Bieker V.C."/>
            <person name="Martin M.D."/>
            <person name="Gilbert T."/>
            <person name="Hodgins K."/>
            <person name="Battlay P."/>
            <person name="Petersen B."/>
            <person name="Wilson J."/>
        </authorList>
    </citation>
    <scope>NUCLEOTIDE SEQUENCE</scope>
    <source>
        <strain evidence="2">AA19_3_7</strain>
        <tissue evidence="2">Leaf</tissue>
    </source>
</reference>
<protein>
    <submittedName>
        <fullName evidence="2">Uncharacterized protein</fullName>
    </submittedName>
</protein>
<accession>A0AAD5CH18</accession>
<feature type="compositionally biased region" description="Polar residues" evidence="1">
    <location>
        <begin position="59"/>
        <end position="79"/>
    </location>
</feature>
<comment type="caution">
    <text evidence="2">The sequence shown here is derived from an EMBL/GenBank/DDBJ whole genome shotgun (WGS) entry which is preliminary data.</text>
</comment>
<evidence type="ECO:0000313" key="3">
    <source>
        <dbReference type="Proteomes" id="UP001206925"/>
    </source>
</evidence>
<organism evidence="2 3">
    <name type="scientific">Ambrosia artemisiifolia</name>
    <name type="common">Common ragweed</name>
    <dbReference type="NCBI Taxonomy" id="4212"/>
    <lineage>
        <taxon>Eukaryota</taxon>
        <taxon>Viridiplantae</taxon>
        <taxon>Streptophyta</taxon>
        <taxon>Embryophyta</taxon>
        <taxon>Tracheophyta</taxon>
        <taxon>Spermatophyta</taxon>
        <taxon>Magnoliopsida</taxon>
        <taxon>eudicotyledons</taxon>
        <taxon>Gunneridae</taxon>
        <taxon>Pentapetalae</taxon>
        <taxon>asterids</taxon>
        <taxon>campanulids</taxon>
        <taxon>Asterales</taxon>
        <taxon>Asteraceae</taxon>
        <taxon>Asteroideae</taxon>
        <taxon>Heliantheae alliance</taxon>
        <taxon>Heliantheae</taxon>
        <taxon>Ambrosia</taxon>
    </lineage>
</organism>
<feature type="region of interest" description="Disordered" evidence="1">
    <location>
        <begin position="11"/>
        <end position="90"/>
    </location>
</feature>
<dbReference type="Proteomes" id="UP001206925">
    <property type="component" value="Unassembled WGS sequence"/>
</dbReference>
<dbReference type="EMBL" id="JAMZMK010008189">
    <property type="protein sequence ID" value="KAI7741472.1"/>
    <property type="molecule type" value="Genomic_DNA"/>
</dbReference>
<name>A0AAD5CH18_AMBAR</name>
<dbReference type="AlphaFoldDB" id="A0AAD5CH18"/>
<evidence type="ECO:0000313" key="2">
    <source>
        <dbReference type="EMBL" id="KAI7741472.1"/>
    </source>
</evidence>
<evidence type="ECO:0000256" key="1">
    <source>
        <dbReference type="SAM" id="MobiDB-lite"/>
    </source>
</evidence>
<gene>
    <name evidence="2" type="ORF">M8C21_003986</name>
</gene>
<proteinExistence type="predicted"/>